<protein>
    <submittedName>
        <fullName evidence="1">Uncharacterized protein</fullName>
    </submittedName>
</protein>
<evidence type="ECO:0000313" key="2">
    <source>
        <dbReference type="Proteomes" id="UP000828941"/>
    </source>
</evidence>
<name>A0ACB9Q172_BAUVA</name>
<organism evidence="1 2">
    <name type="scientific">Bauhinia variegata</name>
    <name type="common">Purple orchid tree</name>
    <name type="synonym">Phanera variegata</name>
    <dbReference type="NCBI Taxonomy" id="167791"/>
    <lineage>
        <taxon>Eukaryota</taxon>
        <taxon>Viridiplantae</taxon>
        <taxon>Streptophyta</taxon>
        <taxon>Embryophyta</taxon>
        <taxon>Tracheophyta</taxon>
        <taxon>Spermatophyta</taxon>
        <taxon>Magnoliopsida</taxon>
        <taxon>eudicotyledons</taxon>
        <taxon>Gunneridae</taxon>
        <taxon>Pentapetalae</taxon>
        <taxon>rosids</taxon>
        <taxon>fabids</taxon>
        <taxon>Fabales</taxon>
        <taxon>Fabaceae</taxon>
        <taxon>Cercidoideae</taxon>
        <taxon>Cercideae</taxon>
        <taxon>Bauhiniinae</taxon>
        <taxon>Bauhinia</taxon>
    </lineage>
</organism>
<keyword evidence="2" id="KW-1185">Reference proteome</keyword>
<comment type="caution">
    <text evidence="1">The sequence shown here is derived from an EMBL/GenBank/DDBJ whole genome shotgun (WGS) entry which is preliminary data.</text>
</comment>
<dbReference type="Proteomes" id="UP000828941">
    <property type="component" value="Chromosome 2"/>
</dbReference>
<sequence length="91" mass="10512">MPCPYGRTPMQCNGPIHVSCCDYDTRCAHVRNLTDNRSSIRIGENKKQRRFLRTDTASLVLRFIAVSLSLLYSIKIRIKFPKSHFLWNSPA</sequence>
<reference evidence="1 2" key="1">
    <citation type="journal article" date="2022" name="DNA Res.">
        <title>Chromosomal-level genome assembly of the orchid tree Bauhinia variegata (Leguminosae; Cercidoideae) supports the allotetraploid origin hypothesis of Bauhinia.</title>
        <authorList>
            <person name="Zhong Y."/>
            <person name="Chen Y."/>
            <person name="Zheng D."/>
            <person name="Pang J."/>
            <person name="Liu Y."/>
            <person name="Luo S."/>
            <person name="Meng S."/>
            <person name="Qian L."/>
            <person name="Wei D."/>
            <person name="Dai S."/>
            <person name="Zhou R."/>
        </authorList>
    </citation>
    <scope>NUCLEOTIDE SEQUENCE [LARGE SCALE GENOMIC DNA]</scope>
    <source>
        <strain evidence="1">BV-YZ2020</strain>
    </source>
</reference>
<accession>A0ACB9Q172</accession>
<gene>
    <name evidence="1" type="ORF">L6164_002533</name>
</gene>
<proteinExistence type="predicted"/>
<dbReference type="EMBL" id="CM039427">
    <property type="protein sequence ID" value="KAI4353596.1"/>
    <property type="molecule type" value="Genomic_DNA"/>
</dbReference>
<evidence type="ECO:0000313" key="1">
    <source>
        <dbReference type="EMBL" id="KAI4353596.1"/>
    </source>
</evidence>